<name>A0A0K2SWV1_LEPSM</name>
<evidence type="ECO:0000313" key="1">
    <source>
        <dbReference type="EMBL" id="CDW17761.1"/>
    </source>
</evidence>
<accession>A0A0K2SWV1</accession>
<proteinExistence type="predicted"/>
<reference evidence="1" key="1">
    <citation type="submission" date="2014-05" db="EMBL/GenBank/DDBJ databases">
        <authorList>
            <person name="Chronopoulou M."/>
        </authorList>
    </citation>
    <scope>NUCLEOTIDE SEQUENCE</scope>
    <source>
        <tissue evidence="1">Whole organism</tissue>
    </source>
</reference>
<sequence length="122" mass="14009">MTCQCCIESKAWQKSTAIKALYDALLDTDSIANWIFHEISDIVLSLKKKTFCSITSFAFKIGSICLDNTPARILYATFNIVIGLQWFKSVPLPFVSNKTILTLVRGFRNRPDFSMYFPKRKR</sequence>
<protein>
    <submittedName>
        <fullName evidence="1">Uncharacterized protein</fullName>
    </submittedName>
</protein>
<dbReference type="AlphaFoldDB" id="A0A0K2SWV1"/>
<organism evidence="1">
    <name type="scientific">Lepeophtheirus salmonis</name>
    <name type="common">Salmon louse</name>
    <name type="synonym">Caligus salmonis</name>
    <dbReference type="NCBI Taxonomy" id="72036"/>
    <lineage>
        <taxon>Eukaryota</taxon>
        <taxon>Metazoa</taxon>
        <taxon>Ecdysozoa</taxon>
        <taxon>Arthropoda</taxon>
        <taxon>Crustacea</taxon>
        <taxon>Multicrustacea</taxon>
        <taxon>Hexanauplia</taxon>
        <taxon>Copepoda</taxon>
        <taxon>Siphonostomatoida</taxon>
        <taxon>Caligidae</taxon>
        <taxon>Lepeophtheirus</taxon>
    </lineage>
</organism>
<dbReference type="EMBL" id="HACA01000400">
    <property type="protein sequence ID" value="CDW17761.1"/>
    <property type="molecule type" value="Transcribed_RNA"/>
</dbReference>